<evidence type="ECO:0000313" key="3">
    <source>
        <dbReference type="Proteomes" id="UP000307074"/>
    </source>
</evidence>
<accession>A0A0C1PVB5</accession>
<name>A0A0C1PVB5_LEVBR</name>
<dbReference type="RefSeq" id="WP_021741144.1">
    <property type="nucleotide sequence ID" value="NZ_CAKMAP010000002.1"/>
</dbReference>
<dbReference type="Proteomes" id="UP000676478">
    <property type="component" value="Unassembled WGS sequence"/>
</dbReference>
<evidence type="ECO:0000313" key="1">
    <source>
        <dbReference type="EMBL" id="MBS1011328.1"/>
    </source>
</evidence>
<evidence type="ECO:0000313" key="4">
    <source>
        <dbReference type="Proteomes" id="UP000676478"/>
    </source>
</evidence>
<dbReference type="Proteomes" id="UP000307074">
    <property type="component" value="Chromosome"/>
</dbReference>
<dbReference type="EMBL" id="CP031198">
    <property type="protein sequence ID" value="QCZ53084.1"/>
    <property type="molecule type" value="Genomic_DNA"/>
</dbReference>
<organism evidence="1 4">
    <name type="scientific">Levilactobacillus brevis</name>
    <name type="common">Lactobacillus brevis</name>
    <dbReference type="NCBI Taxonomy" id="1580"/>
    <lineage>
        <taxon>Bacteria</taxon>
        <taxon>Bacillati</taxon>
        <taxon>Bacillota</taxon>
        <taxon>Bacilli</taxon>
        <taxon>Lactobacillales</taxon>
        <taxon>Lactobacillaceae</taxon>
        <taxon>Levilactobacillus</taxon>
    </lineage>
</organism>
<gene>
    <name evidence="1" type="ORF">JK167_10835</name>
    <name evidence="2" type="ORF">UCCLBBS449_1128</name>
</gene>
<reference evidence="1" key="3">
    <citation type="submission" date="2022-09" db="EMBL/GenBank/DDBJ databases">
        <title>Genome-inferred correspondence between phylogeny and metabolic traits in the wild Drosophila gut microbiome.</title>
        <authorList>
            <person name="Bueno E."/>
            <person name="Blow F."/>
            <person name="Douglas A.E."/>
        </authorList>
    </citation>
    <scope>NUCLEOTIDE SEQUENCE</scope>
    <source>
        <strain evidence="1">Dm-2019-70</strain>
    </source>
</reference>
<reference evidence="1" key="2">
    <citation type="submission" date="2020-12" db="EMBL/GenBank/DDBJ databases">
        <authorList>
            <person name="Mcmullen J.G."/>
        </authorList>
    </citation>
    <scope>NUCLEOTIDE SEQUENCE</scope>
    <source>
        <strain evidence="1">Dm-2019-70</strain>
    </source>
</reference>
<dbReference type="OrthoDB" id="2299085at2"/>
<reference evidence="2 3" key="1">
    <citation type="submission" date="2018-07" db="EMBL/GenBank/DDBJ databases">
        <authorList>
            <person name="Feyereisen M."/>
        </authorList>
    </citation>
    <scope>NUCLEOTIDE SEQUENCE [LARGE SCALE GENOMIC DNA]</scope>
    <source>
        <strain evidence="2 3">UCCLBBS449</strain>
    </source>
</reference>
<protein>
    <submittedName>
        <fullName evidence="1">Uncharacterized protein</fullName>
    </submittedName>
</protein>
<dbReference type="AlphaFoldDB" id="A0A0C1PVB5"/>
<evidence type="ECO:0000313" key="2">
    <source>
        <dbReference type="EMBL" id="QCZ53084.1"/>
    </source>
</evidence>
<proteinExistence type="predicted"/>
<dbReference type="EMBL" id="JAERKF010000014">
    <property type="protein sequence ID" value="MBS1011328.1"/>
    <property type="molecule type" value="Genomic_DNA"/>
</dbReference>
<sequence length="68" mass="7544">MEKDPLVTELYRLATENDKIAVYLANTEKHLTLRSVAAERTDVVLGTTWNGTAVVINPTNILYATPVK</sequence>
<dbReference type="GeneID" id="56993138"/>